<keyword evidence="2" id="KW-1185">Reference proteome</keyword>
<accession>A0AAD5BXH1</accession>
<organism evidence="1 2">
    <name type="scientific">Ambrosia artemisiifolia</name>
    <name type="common">Common ragweed</name>
    <dbReference type="NCBI Taxonomy" id="4212"/>
    <lineage>
        <taxon>Eukaryota</taxon>
        <taxon>Viridiplantae</taxon>
        <taxon>Streptophyta</taxon>
        <taxon>Embryophyta</taxon>
        <taxon>Tracheophyta</taxon>
        <taxon>Spermatophyta</taxon>
        <taxon>Magnoliopsida</taxon>
        <taxon>eudicotyledons</taxon>
        <taxon>Gunneridae</taxon>
        <taxon>Pentapetalae</taxon>
        <taxon>asterids</taxon>
        <taxon>campanulids</taxon>
        <taxon>Asterales</taxon>
        <taxon>Asteraceae</taxon>
        <taxon>Asteroideae</taxon>
        <taxon>Heliantheae alliance</taxon>
        <taxon>Heliantheae</taxon>
        <taxon>Ambrosia</taxon>
    </lineage>
</organism>
<comment type="caution">
    <text evidence="1">The sequence shown here is derived from an EMBL/GenBank/DDBJ whole genome shotgun (WGS) entry which is preliminary data.</text>
</comment>
<reference evidence="1" key="1">
    <citation type="submission" date="2022-06" db="EMBL/GenBank/DDBJ databases">
        <title>Uncovering the hologenomic basis of an extraordinary plant invasion.</title>
        <authorList>
            <person name="Bieker V.C."/>
            <person name="Martin M.D."/>
            <person name="Gilbert T."/>
            <person name="Hodgins K."/>
            <person name="Battlay P."/>
            <person name="Petersen B."/>
            <person name="Wilson J."/>
        </authorList>
    </citation>
    <scope>NUCLEOTIDE SEQUENCE</scope>
    <source>
        <strain evidence="1">AA19_3_7</strain>
        <tissue evidence="1">Leaf</tissue>
    </source>
</reference>
<dbReference type="AlphaFoldDB" id="A0AAD5BXH1"/>
<dbReference type="Proteomes" id="UP001206925">
    <property type="component" value="Unassembled WGS sequence"/>
</dbReference>
<protein>
    <submittedName>
        <fullName evidence="1">Uncharacterized protein</fullName>
    </submittedName>
</protein>
<name>A0AAD5BXH1_AMBAR</name>
<evidence type="ECO:0000313" key="2">
    <source>
        <dbReference type="Proteomes" id="UP001206925"/>
    </source>
</evidence>
<gene>
    <name evidence="1" type="ORF">M8C21_027304</name>
</gene>
<proteinExistence type="predicted"/>
<sequence>MVFWDGGLYWNCVFYRREKEGVWEMTKLPLWPCGPDGLGIGETDYLNGRMATHNCHFRDNLVTNTIKN</sequence>
<dbReference type="EMBL" id="JAMZMK010010488">
    <property type="protein sequence ID" value="KAI7731257.1"/>
    <property type="molecule type" value="Genomic_DNA"/>
</dbReference>
<evidence type="ECO:0000313" key="1">
    <source>
        <dbReference type="EMBL" id="KAI7731257.1"/>
    </source>
</evidence>